<comment type="caution">
    <text evidence="3">The sequence shown here is derived from an EMBL/GenBank/DDBJ whole genome shotgun (WGS) entry which is preliminary data.</text>
</comment>
<accession>A0A9D9NK93</accession>
<evidence type="ECO:0000313" key="3">
    <source>
        <dbReference type="EMBL" id="MBO8476552.1"/>
    </source>
</evidence>
<evidence type="ECO:0000256" key="1">
    <source>
        <dbReference type="SAM" id="SignalP"/>
    </source>
</evidence>
<evidence type="ECO:0000313" key="4">
    <source>
        <dbReference type="Proteomes" id="UP000823598"/>
    </source>
</evidence>
<keyword evidence="1" id="KW-0732">Signal</keyword>
<evidence type="ECO:0000259" key="2">
    <source>
        <dbReference type="Pfam" id="PF13568"/>
    </source>
</evidence>
<organism evidence="3 4">
    <name type="scientific">Candidatus Limisoma faecipullorum</name>
    <dbReference type="NCBI Taxonomy" id="2840854"/>
    <lineage>
        <taxon>Bacteria</taxon>
        <taxon>Pseudomonadati</taxon>
        <taxon>Bacteroidota</taxon>
        <taxon>Bacteroidia</taxon>
        <taxon>Bacteroidales</taxon>
        <taxon>Candidatus Limisoma</taxon>
    </lineage>
</organism>
<feature type="domain" description="Outer membrane protein beta-barrel" evidence="2">
    <location>
        <begin position="21"/>
        <end position="226"/>
    </location>
</feature>
<dbReference type="Pfam" id="PF13568">
    <property type="entry name" value="OMP_b-brl_2"/>
    <property type="match status" value="1"/>
</dbReference>
<dbReference type="InterPro" id="IPR025665">
    <property type="entry name" value="Beta-barrel_OMP_2"/>
</dbReference>
<dbReference type="EMBL" id="JADIMC010000066">
    <property type="protein sequence ID" value="MBO8476552.1"/>
    <property type="molecule type" value="Genomic_DNA"/>
</dbReference>
<feature type="signal peptide" evidence="1">
    <location>
        <begin position="1"/>
        <end position="21"/>
    </location>
</feature>
<dbReference type="Proteomes" id="UP000823598">
    <property type="component" value="Unassembled WGS sequence"/>
</dbReference>
<gene>
    <name evidence="3" type="ORF">IAB88_06120</name>
</gene>
<name>A0A9D9NK93_9BACT</name>
<sequence>MLKKFVLFIITLLMVSASLCAQSRVFDTSRPDRLLTFGVRAGINSSGLDNNYLSAQPEMIRNNFYWRMGGQIGGSVDLYLRNFLSIQTGFFWENRAFDSALMAADADTDYMGSMFVNSRFNYFHIPVMLSLKFNLLPGLVGEFDFGAYYAIGIGGKKKQHSYLAFGDTDGNLIFDTSLQETGYFDATSKDFLAVKKSDFGLKTGAGLTFFEHYFIGVYYQRGLKNIAKQNAGSPHLEFHNSSWSVSLGYNF</sequence>
<reference evidence="3" key="2">
    <citation type="journal article" date="2021" name="PeerJ">
        <title>Extensive microbial diversity within the chicken gut microbiome revealed by metagenomics and culture.</title>
        <authorList>
            <person name="Gilroy R."/>
            <person name="Ravi A."/>
            <person name="Getino M."/>
            <person name="Pursley I."/>
            <person name="Horton D.L."/>
            <person name="Alikhan N.F."/>
            <person name="Baker D."/>
            <person name="Gharbi K."/>
            <person name="Hall N."/>
            <person name="Watson M."/>
            <person name="Adriaenssens E.M."/>
            <person name="Foster-Nyarko E."/>
            <person name="Jarju S."/>
            <person name="Secka A."/>
            <person name="Antonio M."/>
            <person name="Oren A."/>
            <person name="Chaudhuri R.R."/>
            <person name="La Ragione R."/>
            <person name="Hildebrand F."/>
            <person name="Pallen M.J."/>
        </authorList>
    </citation>
    <scope>NUCLEOTIDE SEQUENCE</scope>
    <source>
        <strain evidence="3">6919</strain>
    </source>
</reference>
<protein>
    <submittedName>
        <fullName evidence="3">PorT family protein</fullName>
    </submittedName>
</protein>
<feature type="chain" id="PRO_5038614325" evidence="1">
    <location>
        <begin position="22"/>
        <end position="251"/>
    </location>
</feature>
<dbReference type="AlphaFoldDB" id="A0A9D9NK93"/>
<reference evidence="3" key="1">
    <citation type="submission" date="2020-10" db="EMBL/GenBank/DDBJ databases">
        <authorList>
            <person name="Gilroy R."/>
        </authorList>
    </citation>
    <scope>NUCLEOTIDE SEQUENCE</scope>
    <source>
        <strain evidence="3">6919</strain>
    </source>
</reference>
<proteinExistence type="predicted"/>